<sequence length="201" mass="22851">NADSWGDPSATFSLEDETVGQVQIQQWSDLHFKKDCPTPFPSYSSHPSPLLWFVVSLGGRADAIFSPDLAFVLTSFAIDHWNRFAKQRLHWTLPHLLTPQQALRWSDLMPLLSWQLWLARQLVIDSPLPWQKPQTNLSFGRVAQGFAALLVRIGSPACSPKPRGKSLGWKSGRKRSPYPRFPIIKKRVSRPKKVNKDNLNS</sequence>
<evidence type="ECO:0000256" key="1">
    <source>
        <dbReference type="SAM" id="MobiDB-lite"/>
    </source>
</evidence>
<dbReference type="AlphaFoldDB" id="A0A9X4MDR3"/>
<dbReference type="EMBL" id="VBTY01000357">
    <property type="protein sequence ID" value="MDG3497410.1"/>
    <property type="molecule type" value="Genomic_DNA"/>
</dbReference>
<feature type="non-terminal residue" evidence="2">
    <location>
        <position position="1"/>
    </location>
</feature>
<proteinExistence type="predicted"/>
<accession>A0A9X4MDR3</accession>
<feature type="region of interest" description="Disordered" evidence="1">
    <location>
        <begin position="159"/>
        <end position="182"/>
    </location>
</feature>
<comment type="caution">
    <text evidence="2">The sequence shown here is derived from an EMBL/GenBank/DDBJ whole genome shotgun (WGS) entry which is preliminary data.</text>
</comment>
<reference evidence="2" key="1">
    <citation type="submission" date="2019-05" db="EMBL/GenBank/DDBJ databases">
        <title>Whole genome sequencing of Pseudanabaena catenata USMAC16.</title>
        <authorList>
            <person name="Khan Z."/>
            <person name="Omar W.M."/>
            <person name="Convey P."/>
            <person name="Merican F."/>
            <person name="Najimudin N."/>
        </authorList>
    </citation>
    <scope>NUCLEOTIDE SEQUENCE</scope>
    <source>
        <strain evidence="2">USMAC16</strain>
    </source>
</reference>
<gene>
    <name evidence="2" type="ORF">FEV09_23050</name>
</gene>
<organism evidence="2 3">
    <name type="scientific">Pseudanabaena catenata USMAC16</name>
    <dbReference type="NCBI Taxonomy" id="1855837"/>
    <lineage>
        <taxon>Bacteria</taxon>
        <taxon>Bacillati</taxon>
        <taxon>Cyanobacteriota</taxon>
        <taxon>Cyanophyceae</taxon>
        <taxon>Pseudanabaenales</taxon>
        <taxon>Pseudanabaenaceae</taxon>
        <taxon>Pseudanabaena</taxon>
    </lineage>
</organism>
<name>A0A9X4MDR3_9CYAN</name>
<dbReference type="Proteomes" id="UP001152872">
    <property type="component" value="Unassembled WGS sequence"/>
</dbReference>
<protein>
    <submittedName>
        <fullName evidence="2">Uncharacterized protein</fullName>
    </submittedName>
</protein>
<feature type="compositionally biased region" description="Basic residues" evidence="1">
    <location>
        <begin position="171"/>
        <end position="182"/>
    </location>
</feature>
<evidence type="ECO:0000313" key="3">
    <source>
        <dbReference type="Proteomes" id="UP001152872"/>
    </source>
</evidence>
<evidence type="ECO:0000313" key="2">
    <source>
        <dbReference type="EMBL" id="MDG3497410.1"/>
    </source>
</evidence>
<keyword evidence="3" id="KW-1185">Reference proteome</keyword>